<protein>
    <submittedName>
        <fullName evidence="2">Uncharacterized protein</fullName>
    </submittedName>
</protein>
<keyword evidence="1" id="KW-0732">Signal</keyword>
<dbReference type="AlphaFoldDB" id="A0A2G9YCP9"/>
<name>A0A2G9YCP9_9BACT</name>
<feature type="signal peptide" evidence="1">
    <location>
        <begin position="1"/>
        <end position="22"/>
    </location>
</feature>
<reference evidence="2 3" key="1">
    <citation type="submission" date="2017-09" db="EMBL/GenBank/DDBJ databases">
        <title>Depth-based differentiation of microbial function through sediment-hosted aquifers and enrichment of novel symbionts in the deep terrestrial subsurface.</title>
        <authorList>
            <person name="Probst A.J."/>
            <person name="Ladd B."/>
            <person name="Jarett J.K."/>
            <person name="Geller-Mcgrath D.E."/>
            <person name="Sieber C.M."/>
            <person name="Emerson J.B."/>
            <person name="Anantharaman K."/>
            <person name="Thomas B.C."/>
            <person name="Malmstrom R."/>
            <person name="Stieglmeier M."/>
            <person name="Klingl A."/>
            <person name="Woyke T."/>
            <person name="Ryan C.M."/>
            <person name="Banfield J.F."/>
        </authorList>
    </citation>
    <scope>NUCLEOTIDE SEQUENCE [LARGE SCALE GENOMIC DNA]</scope>
    <source>
        <strain evidence="2">CG23_combo_of_CG06-09_8_20_14_all_37_13</strain>
    </source>
</reference>
<comment type="caution">
    <text evidence="2">The sequence shown here is derived from an EMBL/GenBank/DDBJ whole genome shotgun (WGS) entry which is preliminary data.</text>
</comment>
<evidence type="ECO:0000313" key="3">
    <source>
        <dbReference type="Proteomes" id="UP000231480"/>
    </source>
</evidence>
<feature type="chain" id="PRO_5013715348" evidence="1">
    <location>
        <begin position="23"/>
        <end position="248"/>
    </location>
</feature>
<evidence type="ECO:0000313" key="2">
    <source>
        <dbReference type="EMBL" id="PIP17006.1"/>
    </source>
</evidence>
<evidence type="ECO:0000256" key="1">
    <source>
        <dbReference type="SAM" id="SignalP"/>
    </source>
</evidence>
<organism evidence="2 3">
    <name type="scientific">Candidatus Portnoybacteria bacterium CG23_combo_of_CG06-09_8_20_14_all_37_13</name>
    <dbReference type="NCBI Taxonomy" id="1974819"/>
    <lineage>
        <taxon>Bacteria</taxon>
        <taxon>Candidatus Portnoyibacteriota</taxon>
    </lineage>
</organism>
<sequence>MKKILPLITILSLLAVSCSVQAYVMSSQNYRIQSDSVNVGGARESSTTYRMEDTIGEIASDESASTSYKLKAGYQQMQEIFISITSPADVTMSPDIGGVSGGTGNGQAAWTVITDDPAGYTLDIKDSTSPALKSGSYSFADYTPAGADPDYSWGISAADSEFGFTPEGNHIVQKYKDDTSTCNTGTNDTADKCWYNLSTSDENIASSSSANHPSGTATTVKFRAQSGSSHLQVEGTYQATITVTATAN</sequence>
<dbReference type="Proteomes" id="UP000231480">
    <property type="component" value="Unassembled WGS sequence"/>
</dbReference>
<gene>
    <name evidence="2" type="ORF">COX44_02295</name>
</gene>
<dbReference type="PROSITE" id="PS51257">
    <property type="entry name" value="PROKAR_LIPOPROTEIN"/>
    <property type="match status" value="1"/>
</dbReference>
<accession>A0A2G9YCP9</accession>
<proteinExistence type="predicted"/>
<dbReference type="EMBL" id="PCRH01000050">
    <property type="protein sequence ID" value="PIP17006.1"/>
    <property type="molecule type" value="Genomic_DNA"/>
</dbReference>